<dbReference type="Gene3D" id="1.10.1740.10">
    <property type="match status" value="1"/>
</dbReference>
<protein>
    <recommendedName>
        <fullName evidence="3">Sigma-70 family RNA polymerase sigma factor</fullName>
    </recommendedName>
</protein>
<dbReference type="EMBL" id="JAVAMP010000002">
    <property type="protein sequence ID" value="MDP5273692.1"/>
    <property type="molecule type" value="Genomic_DNA"/>
</dbReference>
<accession>A0ABT9IX53</accession>
<reference evidence="1 2" key="1">
    <citation type="submission" date="2023-08" db="EMBL/GenBank/DDBJ databases">
        <authorList>
            <person name="Park J.-S."/>
        </authorList>
    </citation>
    <scope>NUCLEOTIDE SEQUENCE [LARGE SCALE GENOMIC DNA]</scope>
    <source>
        <strain evidence="1 2">2205SS18-9</strain>
    </source>
</reference>
<gene>
    <name evidence="1" type="ORF">Q5Y73_06225</name>
</gene>
<name>A0ABT9IX53_9BACL</name>
<dbReference type="InterPro" id="IPR013324">
    <property type="entry name" value="RNA_pol_sigma_r3/r4-like"/>
</dbReference>
<sequence>MSDDINDLVEKIVKYNDSYAMIQLEEKAKPLLKRFSIRFSNYHQKFEYDDFYSIAKIALYKACLKYETKQNNSFLNFAKLFILRDLWKEVSYWNFEKRNIFTHHEENLEEFKESLYQQNDTEEKIILKEYQEQIKEIIAENFNSRNQMILKLYLFKQLTITEISVFLNIKYKSVYSVVMRGQKLIIKFMRKQFL</sequence>
<evidence type="ECO:0000313" key="1">
    <source>
        <dbReference type="EMBL" id="MDP5273692.1"/>
    </source>
</evidence>
<dbReference type="RefSeq" id="WP_305990999.1">
    <property type="nucleotide sequence ID" value="NZ_JAVAMP010000002.1"/>
</dbReference>
<dbReference type="SUPFAM" id="SSF88946">
    <property type="entry name" value="Sigma2 domain of RNA polymerase sigma factors"/>
    <property type="match status" value="1"/>
</dbReference>
<dbReference type="InterPro" id="IPR013325">
    <property type="entry name" value="RNA_pol_sigma_r2"/>
</dbReference>
<organism evidence="1 2">
    <name type="scientific">Chengkuizengella axinellae</name>
    <dbReference type="NCBI Taxonomy" id="3064388"/>
    <lineage>
        <taxon>Bacteria</taxon>
        <taxon>Bacillati</taxon>
        <taxon>Bacillota</taxon>
        <taxon>Bacilli</taxon>
        <taxon>Bacillales</taxon>
        <taxon>Paenibacillaceae</taxon>
        <taxon>Chengkuizengella</taxon>
    </lineage>
</organism>
<evidence type="ECO:0008006" key="3">
    <source>
        <dbReference type="Google" id="ProtNLM"/>
    </source>
</evidence>
<comment type="caution">
    <text evidence="1">The sequence shown here is derived from an EMBL/GenBank/DDBJ whole genome shotgun (WGS) entry which is preliminary data.</text>
</comment>
<evidence type="ECO:0000313" key="2">
    <source>
        <dbReference type="Proteomes" id="UP001231941"/>
    </source>
</evidence>
<keyword evidence="2" id="KW-1185">Reference proteome</keyword>
<dbReference type="SUPFAM" id="SSF88659">
    <property type="entry name" value="Sigma3 and sigma4 domains of RNA polymerase sigma factors"/>
    <property type="match status" value="1"/>
</dbReference>
<proteinExistence type="predicted"/>
<dbReference type="Gene3D" id="1.20.140.160">
    <property type="match status" value="1"/>
</dbReference>
<dbReference type="Proteomes" id="UP001231941">
    <property type="component" value="Unassembled WGS sequence"/>
</dbReference>